<dbReference type="InterPro" id="IPR016181">
    <property type="entry name" value="Acyl_CoA_acyltransferase"/>
</dbReference>
<dbReference type="PANTHER" id="PTHR13947:SF37">
    <property type="entry name" value="LD18367P"/>
    <property type="match status" value="1"/>
</dbReference>
<dbReference type="EMBL" id="CP158490">
    <property type="protein sequence ID" value="XBY26455.1"/>
    <property type="molecule type" value="Genomic_DNA"/>
</dbReference>
<dbReference type="GO" id="GO:0008080">
    <property type="term" value="F:N-acetyltransferase activity"/>
    <property type="evidence" value="ECO:0007669"/>
    <property type="project" value="InterPro"/>
</dbReference>
<dbReference type="Pfam" id="PF00583">
    <property type="entry name" value="Acetyltransf_1"/>
    <property type="match status" value="1"/>
</dbReference>
<proteinExistence type="predicted"/>
<gene>
    <name evidence="3" type="ORF">ABCR88_11725</name>
</gene>
<reference evidence="3" key="1">
    <citation type="submission" date="2024-06" db="EMBL/GenBank/DDBJ databases">
        <authorList>
            <person name="Wu L."/>
        </authorList>
    </citation>
    <scope>NUCLEOTIDE SEQUENCE</scope>
    <source>
        <strain evidence="3">W17</strain>
    </source>
</reference>
<protein>
    <submittedName>
        <fullName evidence="3">GNAT family N-acetyltransferase</fullName>
    </submittedName>
</protein>
<feature type="domain" description="N-acetyltransferase" evidence="2">
    <location>
        <begin position="95"/>
        <end position="241"/>
    </location>
</feature>
<keyword evidence="1" id="KW-0808">Transferase</keyword>
<dbReference type="RefSeq" id="WP_350404582.1">
    <property type="nucleotide sequence ID" value="NZ_CP158490.1"/>
</dbReference>
<accession>A0AAU7X425</accession>
<organism evidence="3">
    <name type="scientific">Pseudomonas sp. W17</name>
    <dbReference type="NCBI Taxonomy" id="3144407"/>
    <lineage>
        <taxon>Bacteria</taxon>
        <taxon>Pseudomonadati</taxon>
        <taxon>Pseudomonadota</taxon>
        <taxon>Gammaproteobacteria</taxon>
        <taxon>Pseudomonadales</taxon>
        <taxon>Pseudomonadaceae</taxon>
        <taxon>Pseudomonas</taxon>
    </lineage>
</organism>
<dbReference type="Gene3D" id="3.40.630.30">
    <property type="match status" value="1"/>
</dbReference>
<name>A0AAU7X425_9PSED</name>
<evidence type="ECO:0000313" key="3">
    <source>
        <dbReference type="EMBL" id="XBY26455.1"/>
    </source>
</evidence>
<dbReference type="CDD" id="cd04301">
    <property type="entry name" value="NAT_SF"/>
    <property type="match status" value="1"/>
</dbReference>
<dbReference type="PANTHER" id="PTHR13947">
    <property type="entry name" value="GNAT FAMILY N-ACETYLTRANSFERASE"/>
    <property type="match status" value="1"/>
</dbReference>
<evidence type="ECO:0000259" key="2">
    <source>
        <dbReference type="PROSITE" id="PS51186"/>
    </source>
</evidence>
<sequence>MDIEKLEWDTDFFQTPVYRISNPTLSKAHLQEQLSKALKLGASLVYWQSEKELSELDSLPMKGSLVDLKATFITNLATTKGKRYSSLVETYHPSMKVEELIDLAVQSGEYSRFSVDPNIDLEKFHELYSIWARRSAVKEIALEVFVIRSNTKIVAMLTAGTKNGIADIGLLAVDSSVRGQGHGQTLVRHAQQWFQDRGFKQCQVVTQKNNLSACGLYQKCEFQIQKIEPFYHFWKKPSTGA</sequence>
<dbReference type="SUPFAM" id="SSF55729">
    <property type="entry name" value="Acyl-CoA N-acyltransferases (Nat)"/>
    <property type="match status" value="1"/>
</dbReference>
<dbReference type="AlphaFoldDB" id="A0AAU7X425"/>
<dbReference type="InterPro" id="IPR050769">
    <property type="entry name" value="NAT_camello-type"/>
</dbReference>
<dbReference type="PROSITE" id="PS51186">
    <property type="entry name" value="GNAT"/>
    <property type="match status" value="1"/>
</dbReference>
<evidence type="ECO:0000256" key="1">
    <source>
        <dbReference type="ARBA" id="ARBA00022679"/>
    </source>
</evidence>
<dbReference type="InterPro" id="IPR000182">
    <property type="entry name" value="GNAT_dom"/>
</dbReference>